<name>A0ABU6V5G6_9FABA</name>
<feature type="region of interest" description="Disordered" evidence="1">
    <location>
        <begin position="1376"/>
        <end position="1422"/>
    </location>
</feature>
<dbReference type="PANTHER" id="PTHR33737:SF19">
    <property type="entry name" value="BNAA10G12980D PROTEIN"/>
    <property type="match status" value="1"/>
</dbReference>
<feature type="compositionally biased region" description="Polar residues" evidence="1">
    <location>
        <begin position="1413"/>
        <end position="1422"/>
    </location>
</feature>
<comment type="caution">
    <text evidence="2">The sequence shown here is derived from an EMBL/GenBank/DDBJ whole genome shotgun (WGS) entry which is preliminary data.</text>
</comment>
<accession>A0ABU6V5G6</accession>
<sequence length="1422" mass="154471">MDSMSDLSLLEITAEDDSLLLDASTAGGDSEVSSVTVASNVFSCSPLISLRSLPRTNASTAGGDVAAGGDSDVSSAAVASSPLIFLRSLPRTNASTAGGDSGISSVAVASNVFSCSPLISLRSLPQTNAFTAGGDSDVSSATVASNVSSCSPIISLRSLPPTNGRVGDANAENASAVPQKDNKNSDENMIWNNKPETAKLSMEAQQMKRKKKGGGYNLRKSLAWNRAFFEEEGVLNPLELSMISGTSTPNRLNRELKAINEEEPGSASIALQEIEENLFNQSSEGVVCTENRSAAAFLSPKSGVLSKAKRKVPAINDTVVNRPKRNAPEPVKAPNTESKVTKIPRPKAIAPVVANTLRSGTLKTSLPKRNHNADPATNIQKYARAKGLPKNPRTVPLPNKPRVDQTDKCSISKTVNKEARKHLDSSISEKSVPYGQHHPGSRGPNVSEACLPQVILDTSEKKPERQFQTTKPSGLRMPSPSLGFFSQAKPSNTNSQLQKSSKPCKPGENNYPKLRKLETHCIDEARLPQVSSKGSDTVEGTLNNNPQKISLPDVKSEASTQAKINHLTALAVESHSCGPGKISKQEMVENKQNYMNAELHVDLKSKEQAELHKSEGISNMEDMDLPRHEQKLLSKSHSHEQLEKEVDLHLEDKLHDVLSSRSQLAVQEPEPITHHTMDRTLAKKDNISNEKHIAMVQDEEQTTSNVLTSNESLLLQQKDTKSFNNTRHAGDLKEYNRVKTAEVNDKQGDAAQADVLNGNPSANCSVATPSILGEVNQRLQGEQVNIPNHSVVGEISSEIENESQENTCEIVRVTTASSKHHLEKSILEISAVCESQPKVDESEACQHVLDDQSGSIPRSVDEGSHQIIDSKATNNSTQPVELDRMCEDCLAVSTSVCGGEVKNVSPSSSTFCENNTQNIHFVKADCDSRANDMLINDHCIMSEWQLSDDDSSMDTSMSYDDQFDAPESFEQQANTLTEWQLGDDGSSRHISTQVYDHHDVPEKFEQQAESSSHSETNKVVYEDASLGKTEGHLLDQNEVCAISGDFIWNTKDSICSGSENPSCLLQHIAPALAVTEFDETTRKSEKSLANDVQPQYLVENPEVYNCNSEQCLSVAKDQLLLVGDTEINENSHLSELRSPTVVNANSPHINNVMHLEGDGVPINTAYSEEIKNQSLFEGASKGSIISTSENSYSNNHTQATGEYKDGNLEADDRLKCLQMGNVEVCSIDLLPTEEVQHNDQVVSAEFDSSIKGSKEDSTAEVLTCKDVHCSSIENSNLPASDNEPLHTRIPEGSEVCSPEAKSNIHEDHEYLNIDTQDEAKGDLHSAEESGKITHDEKSAMKSKLEVPSVKIPPNVVPFSDEWLAAIEAAGEEILTMKGGAVQNSPPEKPQHEPSPWSPVRKHQAIGPYDCTKHTNIPHSDSS</sequence>
<protein>
    <submittedName>
        <fullName evidence="2">Uncharacterized protein</fullName>
    </submittedName>
</protein>
<organism evidence="2 3">
    <name type="scientific">Stylosanthes scabra</name>
    <dbReference type="NCBI Taxonomy" id="79078"/>
    <lineage>
        <taxon>Eukaryota</taxon>
        <taxon>Viridiplantae</taxon>
        <taxon>Streptophyta</taxon>
        <taxon>Embryophyta</taxon>
        <taxon>Tracheophyta</taxon>
        <taxon>Spermatophyta</taxon>
        <taxon>Magnoliopsida</taxon>
        <taxon>eudicotyledons</taxon>
        <taxon>Gunneridae</taxon>
        <taxon>Pentapetalae</taxon>
        <taxon>rosids</taxon>
        <taxon>fabids</taxon>
        <taxon>Fabales</taxon>
        <taxon>Fabaceae</taxon>
        <taxon>Papilionoideae</taxon>
        <taxon>50 kb inversion clade</taxon>
        <taxon>dalbergioids sensu lato</taxon>
        <taxon>Dalbergieae</taxon>
        <taxon>Pterocarpus clade</taxon>
        <taxon>Stylosanthes</taxon>
    </lineage>
</organism>
<reference evidence="2 3" key="1">
    <citation type="journal article" date="2023" name="Plants (Basel)">
        <title>Bridging the Gap: Combining Genomics and Transcriptomics Approaches to Understand Stylosanthes scabra, an Orphan Legume from the Brazilian Caatinga.</title>
        <authorList>
            <person name="Ferreira-Neto J.R.C."/>
            <person name="da Silva M.D."/>
            <person name="Binneck E."/>
            <person name="de Melo N.F."/>
            <person name="da Silva R.H."/>
            <person name="de Melo A.L.T.M."/>
            <person name="Pandolfi V."/>
            <person name="Bustamante F.O."/>
            <person name="Brasileiro-Vidal A.C."/>
            <person name="Benko-Iseppon A.M."/>
        </authorList>
    </citation>
    <scope>NUCLEOTIDE SEQUENCE [LARGE SCALE GENOMIC DNA]</scope>
    <source>
        <tissue evidence="2">Leaves</tissue>
    </source>
</reference>
<keyword evidence="3" id="KW-1185">Reference proteome</keyword>
<dbReference type="EMBL" id="JASCZI010151069">
    <property type="protein sequence ID" value="MED6168632.1"/>
    <property type="molecule type" value="Genomic_DNA"/>
</dbReference>
<gene>
    <name evidence="2" type="ORF">PIB30_013362</name>
</gene>
<proteinExistence type="predicted"/>
<dbReference type="Proteomes" id="UP001341840">
    <property type="component" value="Unassembled WGS sequence"/>
</dbReference>
<feature type="compositionally biased region" description="Polar residues" evidence="1">
    <location>
        <begin position="488"/>
        <end position="501"/>
    </location>
</feature>
<evidence type="ECO:0000313" key="2">
    <source>
        <dbReference type="EMBL" id="MED6168632.1"/>
    </source>
</evidence>
<evidence type="ECO:0000256" key="1">
    <source>
        <dbReference type="SAM" id="MobiDB-lite"/>
    </source>
</evidence>
<feature type="region of interest" description="Disordered" evidence="1">
    <location>
        <begin position="321"/>
        <end position="341"/>
    </location>
</feature>
<feature type="region of interest" description="Disordered" evidence="1">
    <location>
        <begin position="530"/>
        <end position="553"/>
    </location>
</feature>
<dbReference type="PANTHER" id="PTHR33737">
    <property type="entry name" value="OS05G0121800 PROTEIN"/>
    <property type="match status" value="1"/>
</dbReference>
<feature type="region of interest" description="Disordered" evidence="1">
    <location>
        <begin position="382"/>
        <end position="511"/>
    </location>
</feature>
<evidence type="ECO:0000313" key="3">
    <source>
        <dbReference type="Proteomes" id="UP001341840"/>
    </source>
</evidence>
<dbReference type="InterPro" id="IPR045882">
    <property type="entry name" value="GPT1/2"/>
</dbReference>
<feature type="compositionally biased region" description="Polar residues" evidence="1">
    <location>
        <begin position="530"/>
        <end position="548"/>
    </location>
</feature>
<feature type="compositionally biased region" description="Basic and acidic residues" evidence="1">
    <location>
        <begin position="415"/>
        <end position="424"/>
    </location>
</feature>